<reference evidence="2" key="1">
    <citation type="submission" date="2006-03" db="EMBL/GenBank/DDBJ databases">
        <title>Complete genome sequence of Gemmatimonas aurantiaca T-27 that represents a novel phylum Gemmatimonadetes.</title>
        <authorList>
            <person name="Takasaki K."/>
            <person name="Ichikawa N."/>
            <person name="Miura H."/>
            <person name="Matsushita S."/>
            <person name="Watanabe Y."/>
            <person name="Oguchi A."/>
            <person name="Ankai A."/>
            <person name="Yashiro I."/>
            <person name="Takahashi M."/>
            <person name="Terui Y."/>
            <person name="Fukui S."/>
            <person name="Yokoyama H."/>
            <person name="Tanikawa S."/>
            <person name="Hanada S."/>
            <person name="Kamagata Y."/>
            <person name="Fujita N."/>
        </authorList>
    </citation>
    <scope>NUCLEOTIDE SEQUENCE [LARGE SCALE GENOMIC DNA]</scope>
    <source>
        <strain evidence="2">T-27 / DSM 14586 / JCM 11422 / NBRC 100505</strain>
    </source>
</reference>
<dbReference type="Proteomes" id="UP000002209">
    <property type="component" value="Chromosome"/>
</dbReference>
<organism evidence="1 2">
    <name type="scientific">Gemmatimonas aurantiaca (strain DSM 14586 / JCM 11422 / NBRC 100505 / T-27)</name>
    <dbReference type="NCBI Taxonomy" id="379066"/>
    <lineage>
        <taxon>Bacteria</taxon>
        <taxon>Pseudomonadati</taxon>
        <taxon>Gemmatimonadota</taxon>
        <taxon>Gemmatimonadia</taxon>
        <taxon>Gemmatimonadales</taxon>
        <taxon>Gemmatimonadaceae</taxon>
        <taxon>Gemmatimonas</taxon>
    </lineage>
</organism>
<protein>
    <submittedName>
        <fullName evidence="1">Uncharacterized protein</fullName>
    </submittedName>
</protein>
<accession>C1ADV8</accession>
<keyword evidence="2" id="KW-1185">Reference proteome</keyword>
<proteinExistence type="predicted"/>
<dbReference type="AlphaFoldDB" id="C1ADV8"/>
<evidence type="ECO:0000313" key="2">
    <source>
        <dbReference type="Proteomes" id="UP000002209"/>
    </source>
</evidence>
<gene>
    <name evidence="1" type="ordered locus">GAU_3643</name>
</gene>
<name>C1ADV8_GEMAT</name>
<sequence length="324" mass="35463">MPHFGYSQSFSLEHLRAIVRLSPGRPVFLATATDGSEVVLKQEVLQHAGEKENLKFALKVMKTGSDSAKGKILTDTEVRALQDYIDTYEYIADVLGKELDPDKKALKTCLDEQNGAWFKMDKGDGVVDMKGARERAAAGDKSGIRDIAAALNATDGLESLGRIVACDLWNGNADRFSPHGTGRSDLIVTTNVSNVLLSVQNGNLKPIGLDAYEAMGAYRDMRQTLDNLEFGDYWSGRLLGTAQSGPLTQFCKQIVEDLETMLGPRNRKNLLGRKKRLVSNAVNRLKHGIVSGALPIKAKMRQVAGKPNPPAGLIDRLTALNWWP</sequence>
<evidence type="ECO:0000313" key="1">
    <source>
        <dbReference type="EMBL" id="BAH40685.1"/>
    </source>
</evidence>
<dbReference type="HOGENOM" id="CLU_857276_0_0_0"/>
<dbReference type="EMBL" id="AP009153">
    <property type="protein sequence ID" value="BAH40685.1"/>
    <property type="molecule type" value="Genomic_DNA"/>
</dbReference>
<dbReference type="STRING" id="379066.GAU_3643"/>
<dbReference type="KEGG" id="gau:GAU_3643"/>